<dbReference type="FunFam" id="3.60.21.10:FF:000054">
    <property type="entry name" value="DCR2p Phosphoesterase"/>
    <property type="match status" value="1"/>
</dbReference>
<gene>
    <name evidence="2" type="ORF">BS50DRAFT_662451</name>
</gene>
<sequence>MTRRIVRTGVQLGLLTLVVLFLVFFLDNRYRVLPQSIHSHLPLHHEGLVITDITVQTCSTLNPISSCKLDQDLWHRVEKDLYLGSGWVTRAYVHIKRKKEEELTDEDKVIVDVRTGKLDPAMNEKAQASEKWESRPAGVWLKRSTKRHASDSKRVVTAVDLLFGADAVEPRPGWELVQSGALHLDTGDDHKEPRLSIRRGQPHKIEKPVPRIRKDGKFKIMQVSDLHLSTGVGHCRDPEPKEHNGGHCDADPRTLEFVERLLDEEKPDLVVLSGDQVNGDTSPDVQSAIFKIAGLLIEHKIPYAAIFGNHDDEGSISRKAQMSLYESLPYSLSEAGPNTIEGVGNYYVEVFAHSTKHSALTIYLLDTHSYSPDEAHFKGYDWLKPNQISWFKNTAESLKDAHSRYSHEHLNMAFIHIPLPEYADRNNEFVGEWKEGVTAPGFNTHFKDALVEQGVSAVSCGHDHVNDYCMMSKDPASGEGDLWMCYAGGSGFGGYGGYGGYHRRLRVWEVDTNQARISTWKRLEYGDTKARINHQIIVDAGRVVPPQAADRT</sequence>
<evidence type="ECO:0000313" key="2">
    <source>
        <dbReference type="EMBL" id="PSN70290.1"/>
    </source>
</evidence>
<dbReference type="GO" id="GO:0004721">
    <property type="term" value="F:phosphoprotein phosphatase activity"/>
    <property type="evidence" value="ECO:0007669"/>
    <property type="project" value="TreeGrafter"/>
</dbReference>
<dbReference type="SUPFAM" id="SSF56300">
    <property type="entry name" value="Metallo-dependent phosphatases"/>
    <property type="match status" value="1"/>
</dbReference>
<proteinExistence type="predicted"/>
<dbReference type="AlphaFoldDB" id="A0A2T2NXZ0"/>
<dbReference type="CDD" id="cd07383">
    <property type="entry name" value="MPP_Dcr2"/>
    <property type="match status" value="1"/>
</dbReference>
<dbReference type="STRING" id="1448308.A0A2T2NXZ0"/>
<name>A0A2T2NXZ0_CORCC</name>
<evidence type="ECO:0000259" key="1">
    <source>
        <dbReference type="Pfam" id="PF00149"/>
    </source>
</evidence>
<feature type="domain" description="Calcineurin-like phosphoesterase" evidence="1">
    <location>
        <begin position="218"/>
        <end position="465"/>
    </location>
</feature>
<protein>
    <submittedName>
        <fullName evidence="2">Phosphoesteras-like protein</fullName>
    </submittedName>
</protein>
<dbReference type="Proteomes" id="UP000240883">
    <property type="component" value="Unassembled WGS sequence"/>
</dbReference>
<dbReference type="PANTHER" id="PTHR32440">
    <property type="entry name" value="PHOSPHATASE DCR2-RELATED-RELATED"/>
    <property type="match status" value="1"/>
</dbReference>
<dbReference type="InterPro" id="IPR004843">
    <property type="entry name" value="Calcineurin-like_PHP"/>
</dbReference>
<dbReference type="GO" id="GO:0005737">
    <property type="term" value="C:cytoplasm"/>
    <property type="evidence" value="ECO:0007669"/>
    <property type="project" value="TreeGrafter"/>
</dbReference>
<organism evidence="2 3">
    <name type="scientific">Corynespora cassiicola Philippines</name>
    <dbReference type="NCBI Taxonomy" id="1448308"/>
    <lineage>
        <taxon>Eukaryota</taxon>
        <taxon>Fungi</taxon>
        <taxon>Dikarya</taxon>
        <taxon>Ascomycota</taxon>
        <taxon>Pezizomycotina</taxon>
        <taxon>Dothideomycetes</taxon>
        <taxon>Pleosporomycetidae</taxon>
        <taxon>Pleosporales</taxon>
        <taxon>Corynesporascaceae</taxon>
        <taxon>Corynespora</taxon>
    </lineage>
</organism>
<dbReference type="EMBL" id="KZ678132">
    <property type="protein sequence ID" value="PSN70290.1"/>
    <property type="molecule type" value="Genomic_DNA"/>
</dbReference>
<evidence type="ECO:0000313" key="3">
    <source>
        <dbReference type="Proteomes" id="UP000240883"/>
    </source>
</evidence>
<dbReference type="OrthoDB" id="783096at2759"/>
<keyword evidence="3" id="KW-1185">Reference proteome</keyword>
<dbReference type="PANTHER" id="PTHR32440:SF0">
    <property type="entry name" value="PHOSPHATASE DCR2-RELATED"/>
    <property type="match status" value="1"/>
</dbReference>
<dbReference type="Gene3D" id="3.60.21.10">
    <property type="match status" value="1"/>
</dbReference>
<accession>A0A2T2NXZ0</accession>
<dbReference type="Pfam" id="PF00149">
    <property type="entry name" value="Metallophos"/>
    <property type="match status" value="1"/>
</dbReference>
<reference evidence="2 3" key="1">
    <citation type="journal article" date="2018" name="Front. Microbiol.">
        <title>Genome-Wide Analysis of Corynespora cassiicola Leaf Fall Disease Putative Effectors.</title>
        <authorList>
            <person name="Lopez D."/>
            <person name="Ribeiro S."/>
            <person name="Label P."/>
            <person name="Fumanal B."/>
            <person name="Venisse J.S."/>
            <person name="Kohler A."/>
            <person name="de Oliveira R.R."/>
            <person name="Labutti K."/>
            <person name="Lipzen A."/>
            <person name="Lail K."/>
            <person name="Bauer D."/>
            <person name="Ohm R.A."/>
            <person name="Barry K.W."/>
            <person name="Spatafora J."/>
            <person name="Grigoriev I.V."/>
            <person name="Martin F.M."/>
            <person name="Pujade-Renaud V."/>
        </authorList>
    </citation>
    <scope>NUCLEOTIDE SEQUENCE [LARGE SCALE GENOMIC DNA]</scope>
    <source>
        <strain evidence="2 3">Philippines</strain>
    </source>
</reference>
<dbReference type="InterPro" id="IPR029052">
    <property type="entry name" value="Metallo-depent_PP-like"/>
</dbReference>